<evidence type="ECO:0000313" key="3">
    <source>
        <dbReference type="Proteomes" id="UP000830167"/>
    </source>
</evidence>
<dbReference type="InterPro" id="IPR004590">
    <property type="entry name" value="ssDNA_annealing_RecT"/>
</dbReference>
<sequence>MTRADNKNKLVSQAEGASQAATPSQTIAAYLKKMEPTFAEVLPKHIDKERLLRIALTTIRTNPKLLECTIPSLMASVMQSATLGLEPGLLGHCYFLPFKNNRTGTSEVQFIIGYKGMIDLARRSGNIQSISAHEVYENDFFELIYGLDENLKHIPWHTRSDERFDQPGMIRGAYMVAKFKDGGHYIHYMPKQEIDLHRARSKSANNGPWVSDYIEMCKKTVVRSGWKWLPISIEMAEQVVRSDESVRKDITETATSEVPIIEYNADDLETQPQQEESEVVPEEQQTLV</sequence>
<evidence type="ECO:0000313" key="2">
    <source>
        <dbReference type="EMBL" id="UOF90826.1"/>
    </source>
</evidence>
<feature type="compositionally biased region" description="Acidic residues" evidence="1">
    <location>
        <begin position="264"/>
        <end position="281"/>
    </location>
</feature>
<name>A0ABY4CMR5_9BACL</name>
<dbReference type="Pfam" id="PF03837">
    <property type="entry name" value="RecT"/>
    <property type="match status" value="1"/>
</dbReference>
<dbReference type="NCBIfam" id="TIGR00616">
    <property type="entry name" value="rect"/>
    <property type="match status" value="1"/>
</dbReference>
<dbReference type="Proteomes" id="UP000830167">
    <property type="component" value="Chromosome"/>
</dbReference>
<accession>A0ABY4CMR5</accession>
<evidence type="ECO:0000256" key="1">
    <source>
        <dbReference type="SAM" id="MobiDB-lite"/>
    </source>
</evidence>
<dbReference type="InterPro" id="IPR018330">
    <property type="entry name" value="RecT_fam"/>
</dbReference>
<feature type="region of interest" description="Disordered" evidence="1">
    <location>
        <begin position="262"/>
        <end position="288"/>
    </location>
</feature>
<organism evidence="2 3">
    <name type="scientific">Fodinisporobacter ferrooxydans</name>
    <dbReference type="NCBI Taxonomy" id="2901836"/>
    <lineage>
        <taxon>Bacteria</taxon>
        <taxon>Bacillati</taxon>
        <taxon>Bacillota</taxon>
        <taxon>Bacilli</taxon>
        <taxon>Bacillales</taxon>
        <taxon>Alicyclobacillaceae</taxon>
        <taxon>Fodinisporobacter</taxon>
    </lineage>
</organism>
<dbReference type="EMBL" id="CP089291">
    <property type="protein sequence ID" value="UOF90826.1"/>
    <property type="molecule type" value="Genomic_DNA"/>
</dbReference>
<reference evidence="2" key="1">
    <citation type="submission" date="2021-12" db="EMBL/GenBank/DDBJ databases">
        <title>Alicyclobacillaceae gen. nov., sp. nov., isolated from chalcocite enrichment system.</title>
        <authorList>
            <person name="Jiang Z."/>
        </authorList>
    </citation>
    <scope>NUCLEOTIDE SEQUENCE</scope>
    <source>
        <strain evidence="2">MYW30-H2</strain>
    </source>
</reference>
<protein>
    <submittedName>
        <fullName evidence="2">Recombination protein RecT</fullName>
    </submittedName>
</protein>
<gene>
    <name evidence="2" type="primary">recT</name>
    <name evidence="2" type="ORF">LSG31_00640</name>
</gene>
<keyword evidence="3" id="KW-1185">Reference proteome</keyword>
<dbReference type="NCBIfam" id="NF007351">
    <property type="entry name" value="PRK09846.1"/>
    <property type="match status" value="1"/>
</dbReference>
<proteinExistence type="predicted"/>